<dbReference type="GO" id="GO:0005524">
    <property type="term" value="F:ATP binding"/>
    <property type="evidence" value="ECO:0007669"/>
    <property type="project" value="UniProtKB-KW"/>
</dbReference>
<dbReference type="Proteomes" id="UP000295506">
    <property type="component" value="Unassembled WGS sequence"/>
</dbReference>
<dbReference type="PROSITE" id="PS50893">
    <property type="entry name" value="ABC_TRANSPORTER_2"/>
    <property type="match status" value="1"/>
</dbReference>
<keyword evidence="1" id="KW-0813">Transport</keyword>
<dbReference type="SUPFAM" id="SSF50331">
    <property type="entry name" value="MOP-like"/>
    <property type="match status" value="1"/>
</dbReference>
<dbReference type="GO" id="GO:0016887">
    <property type="term" value="F:ATP hydrolysis activity"/>
    <property type="evidence" value="ECO:0007669"/>
    <property type="project" value="InterPro"/>
</dbReference>
<sequence length="365" mass="40390">MANVQLKKVVKRFGDVEVVHGIDLDIQDNEFIVLVGPSGCGKSTVLRMIAGLEPISGGEVYIGDRVVNQVSPKDRNVAMVFQNYALYPHMSVRENMGFSLKMRGESQDDIAAKVNDAAQVLELTPYLDRKPSELSGGQRQRVAMGRAIVRNPDVFLFDEPLSNLDAQLRTQMRMELRKMHMRFATTTIYVTHDQIEAMTLADRIVILKDGYIQQVGTPIDVFERPANVFVAKFIGNPPMNIMEGTFRVENGARFVQAGPSRLPVTDGAAPNLKDGDPVLAGIRPDSIKMGDRIAKLPEAWLCQGEVVVSEILGGHSHLEIVVDGEHKLIAEVEGRVVAHPGEIVPIGFEFNRMVLFDPETTEAIY</sequence>
<accession>A0A126QRU7</accession>
<dbReference type="AlphaFoldDB" id="A0A126QRU7"/>
<evidence type="ECO:0000256" key="3">
    <source>
        <dbReference type="ARBA" id="ARBA00022840"/>
    </source>
</evidence>
<reference evidence="6 8" key="2">
    <citation type="submission" date="2019-03" db="EMBL/GenBank/DDBJ databases">
        <title>Genomic Encyclopedia of Type Strains, Phase IV (KMG-IV): sequencing the most valuable type-strain genomes for metagenomic binning, comparative biology and taxonomic classification.</title>
        <authorList>
            <person name="Goeker M."/>
        </authorList>
    </citation>
    <scope>NUCLEOTIDE SEQUENCE [LARGE SCALE GENOMIC DNA]</scope>
    <source>
        <strain evidence="6 8">DSM 101483</strain>
    </source>
</reference>
<evidence type="ECO:0000313" key="5">
    <source>
        <dbReference type="EMBL" id="AMK12721.1"/>
    </source>
</evidence>
<keyword evidence="2" id="KW-0547">Nucleotide-binding</keyword>
<dbReference type="PROSITE" id="PS00211">
    <property type="entry name" value="ABC_TRANSPORTER_1"/>
    <property type="match status" value="1"/>
</dbReference>
<dbReference type="SMART" id="SM00382">
    <property type="entry name" value="AAA"/>
    <property type="match status" value="1"/>
</dbReference>
<evidence type="ECO:0000259" key="4">
    <source>
        <dbReference type="PROSITE" id="PS50893"/>
    </source>
</evidence>
<feature type="domain" description="ABC transporter" evidence="4">
    <location>
        <begin position="4"/>
        <end position="234"/>
    </location>
</feature>
<evidence type="ECO:0000256" key="1">
    <source>
        <dbReference type="ARBA" id="ARBA00022448"/>
    </source>
</evidence>
<dbReference type="RefSeq" id="WP_066806583.1">
    <property type="nucleotide sequence ID" value="NZ_CP014206.1"/>
</dbReference>
<dbReference type="Gene3D" id="2.40.50.140">
    <property type="entry name" value="Nucleic acid-binding proteins"/>
    <property type="match status" value="1"/>
</dbReference>
<dbReference type="GO" id="GO:0055052">
    <property type="term" value="C:ATP-binding cassette (ABC) transporter complex, substrate-binding subunit-containing"/>
    <property type="evidence" value="ECO:0007669"/>
    <property type="project" value="TreeGrafter"/>
</dbReference>
<protein>
    <submittedName>
        <fullName evidence="6">Carbohydrate ABC transporter ATP-binding protein (CUT1 family)</fullName>
    </submittedName>
    <submittedName>
        <fullName evidence="5">Glycerol-3-phosphate ABC transporter ATP-binding protein</fullName>
    </submittedName>
</protein>
<proteinExistence type="predicted"/>
<dbReference type="Gene3D" id="3.40.50.300">
    <property type="entry name" value="P-loop containing nucleotide triphosphate hydrolases"/>
    <property type="match status" value="1"/>
</dbReference>
<dbReference type="InterPro" id="IPR003439">
    <property type="entry name" value="ABC_transporter-like_ATP-bd"/>
</dbReference>
<dbReference type="FunFam" id="3.40.50.300:FF:000042">
    <property type="entry name" value="Maltose/maltodextrin ABC transporter, ATP-binding protein"/>
    <property type="match status" value="1"/>
</dbReference>
<dbReference type="OrthoDB" id="9809450at2"/>
<organism evidence="6 8">
    <name type="scientific">Pseudodesulfovibrio indicus</name>
    <dbReference type="NCBI Taxonomy" id="1716143"/>
    <lineage>
        <taxon>Bacteria</taxon>
        <taxon>Pseudomonadati</taxon>
        <taxon>Thermodesulfobacteriota</taxon>
        <taxon>Desulfovibrionia</taxon>
        <taxon>Desulfovibrionales</taxon>
        <taxon>Desulfovibrionaceae</taxon>
    </lineage>
</organism>
<gene>
    <name evidence="5" type="ORF">AWY79_17225</name>
    <name evidence="6" type="ORF">EDC59_111116</name>
</gene>
<reference evidence="5 7" key="1">
    <citation type="journal article" date="2016" name="Front. Microbiol.">
        <title>Genome Sequence of the Piezophilic, Mesophilic Sulfate-Reducing Bacterium Desulfovibrio indicus J2T.</title>
        <authorList>
            <person name="Cao J."/>
            <person name="Maignien L."/>
            <person name="Shao Z."/>
            <person name="Alain K."/>
            <person name="Jebbar M."/>
        </authorList>
    </citation>
    <scope>NUCLEOTIDE SEQUENCE [LARGE SCALE GENOMIC DNA]</scope>
    <source>
        <strain evidence="5 7">J2</strain>
    </source>
</reference>
<dbReference type="InterPro" id="IPR012340">
    <property type="entry name" value="NA-bd_OB-fold"/>
</dbReference>
<dbReference type="Pfam" id="PF00005">
    <property type="entry name" value="ABC_tran"/>
    <property type="match status" value="1"/>
</dbReference>
<dbReference type="GO" id="GO:0008643">
    <property type="term" value="P:carbohydrate transport"/>
    <property type="evidence" value="ECO:0007669"/>
    <property type="project" value="InterPro"/>
</dbReference>
<dbReference type="InterPro" id="IPR015855">
    <property type="entry name" value="ABC_transpr_MalK-like"/>
</dbReference>
<dbReference type="InterPro" id="IPR027417">
    <property type="entry name" value="P-loop_NTPase"/>
</dbReference>
<dbReference type="PANTHER" id="PTHR43875">
    <property type="entry name" value="MALTODEXTRIN IMPORT ATP-BINDING PROTEIN MSMX"/>
    <property type="match status" value="1"/>
</dbReference>
<name>A0A126QRU7_9BACT</name>
<evidence type="ECO:0000256" key="2">
    <source>
        <dbReference type="ARBA" id="ARBA00022741"/>
    </source>
</evidence>
<dbReference type="Proteomes" id="UP000055611">
    <property type="component" value="Chromosome"/>
</dbReference>
<dbReference type="InterPro" id="IPR040582">
    <property type="entry name" value="OB_MalK-like"/>
</dbReference>
<dbReference type="KEGG" id="dej:AWY79_17225"/>
<evidence type="ECO:0000313" key="7">
    <source>
        <dbReference type="Proteomes" id="UP000055611"/>
    </source>
</evidence>
<evidence type="ECO:0000313" key="8">
    <source>
        <dbReference type="Proteomes" id="UP000295506"/>
    </source>
</evidence>
<dbReference type="InterPro" id="IPR008995">
    <property type="entry name" value="Mo/tungstate-bd_C_term_dom"/>
</dbReference>
<dbReference type="InterPro" id="IPR003593">
    <property type="entry name" value="AAA+_ATPase"/>
</dbReference>
<dbReference type="CDD" id="cd03301">
    <property type="entry name" value="ABC_MalK_N"/>
    <property type="match status" value="1"/>
</dbReference>
<dbReference type="Pfam" id="PF17912">
    <property type="entry name" value="OB_MalK"/>
    <property type="match status" value="1"/>
</dbReference>
<dbReference type="SUPFAM" id="SSF52540">
    <property type="entry name" value="P-loop containing nucleoside triphosphate hydrolases"/>
    <property type="match status" value="1"/>
</dbReference>
<keyword evidence="7" id="KW-1185">Reference proteome</keyword>
<dbReference type="InterPro" id="IPR047641">
    <property type="entry name" value="ABC_transpr_MalK/UgpC-like"/>
</dbReference>
<keyword evidence="3 6" id="KW-0067">ATP-binding</keyword>
<dbReference type="GO" id="GO:0140359">
    <property type="term" value="F:ABC-type transporter activity"/>
    <property type="evidence" value="ECO:0007669"/>
    <property type="project" value="InterPro"/>
</dbReference>
<dbReference type="PANTHER" id="PTHR43875:SF1">
    <property type="entry name" value="OSMOPROTECTIVE COMPOUNDS UPTAKE ATP-BINDING PROTEIN GGTA"/>
    <property type="match status" value="1"/>
</dbReference>
<dbReference type="EMBL" id="SOBK01000011">
    <property type="protein sequence ID" value="TDT86798.1"/>
    <property type="molecule type" value="Genomic_DNA"/>
</dbReference>
<dbReference type="EMBL" id="CP014206">
    <property type="protein sequence ID" value="AMK12721.1"/>
    <property type="molecule type" value="Genomic_DNA"/>
</dbReference>
<dbReference type="InterPro" id="IPR017871">
    <property type="entry name" value="ABC_transporter-like_CS"/>
</dbReference>
<evidence type="ECO:0000313" key="6">
    <source>
        <dbReference type="EMBL" id="TDT86798.1"/>
    </source>
</evidence>
<dbReference type="NCBIfam" id="NF008653">
    <property type="entry name" value="PRK11650.1"/>
    <property type="match status" value="1"/>
</dbReference>
<dbReference type="Gene3D" id="2.40.50.100">
    <property type="match status" value="1"/>
</dbReference>